<dbReference type="InterPro" id="IPR021259">
    <property type="entry name" value="DUF2817"/>
</dbReference>
<proteinExistence type="predicted"/>
<organism evidence="1">
    <name type="scientific">marine sediment metagenome</name>
    <dbReference type="NCBI Taxonomy" id="412755"/>
    <lineage>
        <taxon>unclassified sequences</taxon>
        <taxon>metagenomes</taxon>
        <taxon>ecological metagenomes</taxon>
    </lineage>
</organism>
<gene>
    <name evidence="1" type="ORF">LCGC14_2995220</name>
</gene>
<evidence type="ECO:0000313" key="1">
    <source>
        <dbReference type="EMBL" id="KKK63344.1"/>
    </source>
</evidence>
<dbReference type="EMBL" id="LAZR01061561">
    <property type="protein sequence ID" value="KKK63344.1"/>
    <property type="molecule type" value="Genomic_DNA"/>
</dbReference>
<dbReference type="Pfam" id="PF10994">
    <property type="entry name" value="DUF2817"/>
    <property type="match status" value="1"/>
</dbReference>
<sequence length="134" mass="15871">MYHILKYKMEALRQATVQGQYAFKNGIYYGGNNFEPQKEWIERLILDKISDYECIFLVDVHTGYGERGKLHFLPGEVHEEKRKILLQEMFEDFVIDWPGGNFYKVKGGFRDYVWNLIPSDKKYIGVVFEFGTLN</sequence>
<feature type="non-terminal residue" evidence="1">
    <location>
        <position position="134"/>
    </location>
</feature>
<dbReference type="AlphaFoldDB" id="A0A0F8ZA60"/>
<accession>A0A0F8ZA60</accession>
<reference evidence="1" key="1">
    <citation type="journal article" date="2015" name="Nature">
        <title>Complex archaea that bridge the gap between prokaryotes and eukaryotes.</title>
        <authorList>
            <person name="Spang A."/>
            <person name="Saw J.H."/>
            <person name="Jorgensen S.L."/>
            <person name="Zaremba-Niedzwiedzka K."/>
            <person name="Martijn J."/>
            <person name="Lind A.E."/>
            <person name="van Eijk R."/>
            <person name="Schleper C."/>
            <person name="Guy L."/>
            <person name="Ettema T.J."/>
        </authorList>
    </citation>
    <scope>NUCLEOTIDE SEQUENCE</scope>
</reference>
<protein>
    <recommendedName>
        <fullName evidence="2">DUF2817 domain-containing protein</fullName>
    </recommendedName>
</protein>
<name>A0A0F8ZA60_9ZZZZ</name>
<evidence type="ECO:0008006" key="2">
    <source>
        <dbReference type="Google" id="ProtNLM"/>
    </source>
</evidence>
<comment type="caution">
    <text evidence="1">The sequence shown here is derived from an EMBL/GenBank/DDBJ whole genome shotgun (WGS) entry which is preliminary data.</text>
</comment>